<dbReference type="Proteomes" id="UP000798662">
    <property type="component" value="Chromosome 3"/>
</dbReference>
<organism evidence="1 2">
    <name type="scientific">Pyropia yezoensis</name>
    <name type="common">Susabi-nori</name>
    <name type="synonym">Porphyra yezoensis</name>
    <dbReference type="NCBI Taxonomy" id="2788"/>
    <lineage>
        <taxon>Eukaryota</taxon>
        <taxon>Rhodophyta</taxon>
        <taxon>Bangiophyceae</taxon>
        <taxon>Bangiales</taxon>
        <taxon>Bangiaceae</taxon>
        <taxon>Pyropia</taxon>
    </lineage>
</organism>
<evidence type="ECO:0000313" key="1">
    <source>
        <dbReference type="EMBL" id="KAK1868349.1"/>
    </source>
</evidence>
<accession>A0ACC3CDU5</accession>
<evidence type="ECO:0000313" key="2">
    <source>
        <dbReference type="Proteomes" id="UP000798662"/>
    </source>
</evidence>
<keyword evidence="2" id="KW-1185">Reference proteome</keyword>
<sequence length="439" mass="45295">MAARGVPAAWRLVGARLAPRAPAPTSTSPAVTAAVATASAPPARLPTGCWPPLPPAAGPAAAAAVWASPLAAAAHHRRLSASAAAPPPPDRPPRSSPPPSSTDAGGASPSDAAAAGAAGTSTDTNTAPAVDADTPPAPVGGGAIGGFFRGLMGGREAAAEDTAVAEAVADGGDAAAAAAAAGPTSAERAASHALVVQRRRRRREEEEEGEGGEDHTIRGKIFSRFAGSAFMRGAFNAKDRIGQRMEESDGRVARAMRWVFAENEQAQVVREIRELDPSFEVSAFLAMVERDMIPQVLDSYLAGDVGVLRGVCTDEAWRMLKASAVERAASGFVMDRSVLDVGDVELSSARFLGETPVLIVTFTAQQVNCVYDAKGVVVEGAVDDIRAVYYAWALVQEEEEEEEGEGGAGEGDTAGGEKRDSGRPWKLMEMVIRGAHGTI</sequence>
<proteinExistence type="predicted"/>
<reference evidence="1" key="1">
    <citation type="submission" date="2019-11" db="EMBL/GenBank/DDBJ databases">
        <title>Nori genome reveals adaptations in red seaweeds to the harsh intertidal environment.</title>
        <authorList>
            <person name="Wang D."/>
            <person name="Mao Y."/>
        </authorList>
    </citation>
    <scope>NUCLEOTIDE SEQUENCE</scope>
    <source>
        <tissue evidence="1">Gametophyte</tissue>
    </source>
</reference>
<protein>
    <submittedName>
        <fullName evidence="1">Uncharacterized protein</fullName>
    </submittedName>
</protein>
<gene>
    <name evidence="1" type="ORF">I4F81_010838</name>
</gene>
<name>A0ACC3CDU5_PYRYE</name>
<comment type="caution">
    <text evidence="1">The sequence shown here is derived from an EMBL/GenBank/DDBJ whole genome shotgun (WGS) entry which is preliminary data.</text>
</comment>
<dbReference type="EMBL" id="CM020620">
    <property type="protein sequence ID" value="KAK1868349.1"/>
    <property type="molecule type" value="Genomic_DNA"/>
</dbReference>